<dbReference type="OrthoDB" id="4171838at2"/>
<dbReference type="RefSeq" id="WP_046584776.1">
    <property type="nucleotide sequence ID" value="NZ_LAVA02000057.1"/>
</dbReference>
<dbReference type="EMBL" id="LAVA02000057">
    <property type="protein sequence ID" value="OIJ65521.1"/>
    <property type="molecule type" value="Genomic_DNA"/>
</dbReference>
<feature type="domain" description="Elongation factor G-binding protein C-terminal treble-clef zinc-finger" evidence="1">
    <location>
        <begin position="8"/>
        <end position="161"/>
    </location>
</feature>
<organism evidence="2 3">
    <name type="scientific">Streptomyces mangrovisoli</name>
    <dbReference type="NCBI Taxonomy" id="1428628"/>
    <lineage>
        <taxon>Bacteria</taxon>
        <taxon>Bacillati</taxon>
        <taxon>Actinomycetota</taxon>
        <taxon>Actinomycetes</taxon>
        <taxon>Kitasatosporales</taxon>
        <taxon>Streptomycetaceae</taxon>
        <taxon>Streptomyces</taxon>
    </lineage>
</organism>
<evidence type="ECO:0000313" key="2">
    <source>
        <dbReference type="EMBL" id="OIJ65521.1"/>
    </source>
</evidence>
<comment type="caution">
    <text evidence="2">The sequence shown here is derived from an EMBL/GenBank/DDBJ whole genome shotgun (WGS) entry which is preliminary data.</text>
</comment>
<accession>A0A1J4NSQ8</accession>
<dbReference type="STRING" id="1428628.WN71_023570"/>
<dbReference type="Proteomes" id="UP000034196">
    <property type="component" value="Unassembled WGS sequence"/>
</dbReference>
<gene>
    <name evidence="2" type="ORF">WN71_023570</name>
</gene>
<proteinExistence type="predicted"/>
<evidence type="ECO:0000259" key="1">
    <source>
        <dbReference type="Pfam" id="PF16571"/>
    </source>
</evidence>
<dbReference type="AlphaFoldDB" id="A0A1J4NSQ8"/>
<protein>
    <recommendedName>
        <fullName evidence="1">Elongation factor G-binding protein C-terminal treble-clef zinc-finger domain-containing protein</fullName>
    </recommendedName>
</protein>
<dbReference type="InterPro" id="IPR032330">
    <property type="entry name" value="EF-G-binding_C"/>
</dbReference>
<sequence>MKPLTEREIRAAFVNCTKGQAKRLFVPHDLDERPWDDLDFLGWRDPQAPDRAYLVAELDGRPAALALRSSGGGSWQSRRSMCSVCLTTHTGGVSLMVAAKAGKAGQQGNSVGVYMCSDLACPLYVRGKKDAGIGARLPESLTLEEKVERTVAHLAAFVAKVTAEAPPRG</sequence>
<keyword evidence="3" id="KW-1185">Reference proteome</keyword>
<evidence type="ECO:0000313" key="3">
    <source>
        <dbReference type="Proteomes" id="UP000034196"/>
    </source>
</evidence>
<name>A0A1J4NSQ8_9ACTN</name>
<dbReference type="Pfam" id="PF16571">
    <property type="entry name" value="FBP_C"/>
    <property type="match status" value="1"/>
</dbReference>
<reference evidence="2" key="1">
    <citation type="submission" date="2016-10" db="EMBL/GenBank/DDBJ databases">
        <title>Genome sequence of Streptomyces mangrovisoli MUSC 149.</title>
        <authorList>
            <person name="Lee L.-H."/>
            <person name="Ser H.-L."/>
        </authorList>
    </citation>
    <scope>NUCLEOTIDE SEQUENCE [LARGE SCALE GENOMIC DNA]</scope>
    <source>
        <strain evidence="2">MUSC 149</strain>
    </source>
</reference>